<reference evidence="2 3" key="1">
    <citation type="submission" date="2023-12" db="EMBL/GenBank/DDBJ databases">
        <title>Characterization of antibiotic resistance in Aeromonas spp. in hospital effluent.</title>
        <authorList>
            <person name="Negoseki B.R.S."/>
            <person name="Krul D."/>
            <person name="Siqueira A.C."/>
            <person name="Almeida M."/>
            <person name="Mesa D."/>
            <person name="Conte D."/>
            <person name="Dalla-Costa L.M."/>
        </authorList>
    </citation>
    <scope>NUCLEOTIDE SEQUENCE [LARGE SCALE GENOMIC DNA]</scope>
    <source>
        <strain evidence="2 3">36v</strain>
    </source>
</reference>
<name>A0ABU5W6B0_AERCA</name>
<dbReference type="Proteomes" id="UP001304847">
    <property type="component" value="Unassembled WGS sequence"/>
</dbReference>
<organism evidence="2 3">
    <name type="scientific">Aeromonas caviae</name>
    <name type="common">Aeromonas punctata</name>
    <dbReference type="NCBI Taxonomy" id="648"/>
    <lineage>
        <taxon>Bacteria</taxon>
        <taxon>Pseudomonadati</taxon>
        <taxon>Pseudomonadota</taxon>
        <taxon>Gammaproteobacteria</taxon>
        <taxon>Aeromonadales</taxon>
        <taxon>Aeromonadaceae</taxon>
        <taxon>Aeromonas</taxon>
    </lineage>
</organism>
<gene>
    <name evidence="1" type="ORF">VCX44_00005</name>
    <name evidence="2" type="ORF">VCX44_05775</name>
</gene>
<sequence length="60" mass="7348">VNGYHRRLKEWMERFHGVATHYLRNYLGWRRMLERYGREVNVPRCLHEALGRPMQHVIGT</sequence>
<evidence type="ECO:0000313" key="3">
    <source>
        <dbReference type="Proteomes" id="UP001304847"/>
    </source>
</evidence>
<evidence type="ECO:0000313" key="2">
    <source>
        <dbReference type="EMBL" id="MEA9435343.1"/>
    </source>
</evidence>
<accession>A0ABU5W6B0</accession>
<dbReference type="EMBL" id="JAYGOJ010000001">
    <property type="protein sequence ID" value="MEA9434235.1"/>
    <property type="molecule type" value="Genomic_DNA"/>
</dbReference>
<dbReference type="EMBL" id="JAYGOJ010000018">
    <property type="protein sequence ID" value="MEA9435343.1"/>
    <property type="molecule type" value="Genomic_DNA"/>
</dbReference>
<comment type="caution">
    <text evidence="2">The sequence shown here is derived from an EMBL/GenBank/DDBJ whole genome shotgun (WGS) entry which is preliminary data.</text>
</comment>
<keyword evidence="3" id="KW-1185">Reference proteome</keyword>
<protein>
    <submittedName>
        <fullName evidence="2">IS1595 family transposase</fullName>
    </submittedName>
</protein>
<evidence type="ECO:0000313" key="1">
    <source>
        <dbReference type="EMBL" id="MEA9434235.1"/>
    </source>
</evidence>
<proteinExistence type="predicted"/>
<feature type="non-terminal residue" evidence="2">
    <location>
        <position position="1"/>
    </location>
</feature>